<accession>A0A0R0FVV6</accession>
<dbReference type="InParanoid" id="A0A0R0FVV6"/>
<gene>
    <name evidence="1" type="ORF">GLYMA_15G041900</name>
</gene>
<reference evidence="1" key="3">
    <citation type="submission" date="2018-07" db="EMBL/GenBank/DDBJ databases">
        <title>WGS assembly of Glycine max.</title>
        <authorList>
            <person name="Schmutz J."/>
            <person name="Cannon S."/>
            <person name="Schlueter J."/>
            <person name="Ma J."/>
            <person name="Mitros T."/>
            <person name="Nelson W."/>
            <person name="Hyten D."/>
            <person name="Song Q."/>
            <person name="Thelen J."/>
            <person name="Cheng J."/>
            <person name="Xu D."/>
            <person name="Hellsten U."/>
            <person name="May G."/>
            <person name="Yu Y."/>
            <person name="Sakurai T."/>
            <person name="Umezawa T."/>
            <person name="Bhattacharyya M."/>
            <person name="Sandhu D."/>
            <person name="Valliyodan B."/>
            <person name="Lindquist E."/>
            <person name="Peto M."/>
            <person name="Grant D."/>
            <person name="Shu S."/>
            <person name="Goodstein D."/>
            <person name="Barry K."/>
            <person name="Futrell-Griggs M."/>
            <person name="Abernathy B."/>
            <person name="Du J."/>
            <person name="Tian Z."/>
            <person name="Zhu L."/>
            <person name="Gill N."/>
            <person name="Joshi T."/>
            <person name="Libault M."/>
            <person name="Sethuraman A."/>
            <person name="Zhang X."/>
            <person name="Shinozaki K."/>
            <person name="Nguyen H."/>
            <person name="Wing R."/>
            <person name="Cregan P."/>
            <person name="Specht J."/>
            <person name="Grimwood J."/>
            <person name="Rokhsar D."/>
            <person name="Stacey G."/>
            <person name="Shoemaker R."/>
            <person name="Jackson S."/>
        </authorList>
    </citation>
    <scope>NUCLEOTIDE SEQUENCE</scope>
    <source>
        <tissue evidence="1">Callus</tissue>
    </source>
</reference>
<dbReference type="EnsemblPlants" id="KRH10314">
    <property type="protein sequence ID" value="KRH10314"/>
    <property type="gene ID" value="GLYMA_15G041900"/>
</dbReference>
<dbReference type="Gramene" id="KRH10314">
    <property type="protein sequence ID" value="KRH10314"/>
    <property type="gene ID" value="GLYMA_15G041900"/>
</dbReference>
<evidence type="ECO:0000313" key="1">
    <source>
        <dbReference type="EMBL" id="KRH10314.1"/>
    </source>
</evidence>
<dbReference type="EMBL" id="CM000848">
    <property type="protein sequence ID" value="KRH10314.1"/>
    <property type="molecule type" value="Genomic_DNA"/>
</dbReference>
<name>A0A0R0FVV6_SOYBN</name>
<dbReference type="AlphaFoldDB" id="A0A0R0FVV6"/>
<evidence type="ECO:0000313" key="2">
    <source>
        <dbReference type="EnsemblPlants" id="KRH10314"/>
    </source>
</evidence>
<organism evidence="1">
    <name type="scientific">Glycine max</name>
    <name type="common">Soybean</name>
    <name type="synonym">Glycine hispida</name>
    <dbReference type="NCBI Taxonomy" id="3847"/>
    <lineage>
        <taxon>Eukaryota</taxon>
        <taxon>Viridiplantae</taxon>
        <taxon>Streptophyta</taxon>
        <taxon>Embryophyta</taxon>
        <taxon>Tracheophyta</taxon>
        <taxon>Spermatophyta</taxon>
        <taxon>Magnoliopsida</taxon>
        <taxon>eudicotyledons</taxon>
        <taxon>Gunneridae</taxon>
        <taxon>Pentapetalae</taxon>
        <taxon>rosids</taxon>
        <taxon>fabids</taxon>
        <taxon>Fabales</taxon>
        <taxon>Fabaceae</taxon>
        <taxon>Papilionoideae</taxon>
        <taxon>50 kb inversion clade</taxon>
        <taxon>NPAAA clade</taxon>
        <taxon>indigoferoid/millettioid clade</taxon>
        <taxon>Phaseoleae</taxon>
        <taxon>Glycine</taxon>
        <taxon>Glycine subgen. Soja</taxon>
    </lineage>
</organism>
<keyword evidence="3" id="KW-1185">Reference proteome</keyword>
<evidence type="ECO:0000313" key="3">
    <source>
        <dbReference type="Proteomes" id="UP000008827"/>
    </source>
</evidence>
<sequence length="66" mass="7901">MILMLGFGWIALRGIIPPSLRMISIHRRLRSSILPTLRRRFGSLKFPAKWNRIWKLNFWFGLGYSR</sequence>
<reference evidence="1 2" key="1">
    <citation type="journal article" date="2010" name="Nature">
        <title>Genome sequence of the palaeopolyploid soybean.</title>
        <authorList>
            <person name="Schmutz J."/>
            <person name="Cannon S.B."/>
            <person name="Schlueter J."/>
            <person name="Ma J."/>
            <person name="Mitros T."/>
            <person name="Nelson W."/>
            <person name="Hyten D.L."/>
            <person name="Song Q."/>
            <person name="Thelen J.J."/>
            <person name="Cheng J."/>
            <person name="Xu D."/>
            <person name="Hellsten U."/>
            <person name="May G.D."/>
            <person name="Yu Y."/>
            <person name="Sakurai T."/>
            <person name="Umezawa T."/>
            <person name="Bhattacharyya M.K."/>
            <person name="Sandhu D."/>
            <person name="Valliyodan B."/>
            <person name="Lindquist E."/>
            <person name="Peto M."/>
            <person name="Grant D."/>
            <person name="Shu S."/>
            <person name="Goodstein D."/>
            <person name="Barry K."/>
            <person name="Futrell-Griggs M."/>
            <person name="Abernathy B."/>
            <person name="Du J."/>
            <person name="Tian Z."/>
            <person name="Zhu L."/>
            <person name="Gill N."/>
            <person name="Joshi T."/>
            <person name="Libault M."/>
            <person name="Sethuraman A."/>
            <person name="Zhang X.-C."/>
            <person name="Shinozaki K."/>
            <person name="Nguyen H.T."/>
            <person name="Wing R.A."/>
            <person name="Cregan P."/>
            <person name="Specht J."/>
            <person name="Grimwood J."/>
            <person name="Rokhsar D."/>
            <person name="Stacey G."/>
            <person name="Shoemaker R.C."/>
            <person name="Jackson S.A."/>
        </authorList>
    </citation>
    <scope>NUCLEOTIDE SEQUENCE</scope>
    <source>
        <strain evidence="2">cv. Williams 82</strain>
        <tissue evidence="1">Callus</tissue>
    </source>
</reference>
<proteinExistence type="predicted"/>
<protein>
    <submittedName>
        <fullName evidence="1 2">Uncharacterized protein</fullName>
    </submittedName>
</protein>
<dbReference type="Proteomes" id="UP000008827">
    <property type="component" value="Chromosome 15"/>
</dbReference>
<reference evidence="2" key="2">
    <citation type="submission" date="2018-02" db="UniProtKB">
        <authorList>
            <consortium name="EnsemblPlants"/>
        </authorList>
    </citation>
    <scope>IDENTIFICATION</scope>
    <source>
        <strain evidence="2">Williams 82</strain>
    </source>
</reference>